<accession>A0AAE1AKW9</accession>
<proteinExistence type="predicted"/>
<dbReference type="AlphaFoldDB" id="A0AAE1AKW9"/>
<protein>
    <submittedName>
        <fullName evidence="1">Uncharacterized protein</fullName>
    </submittedName>
</protein>
<dbReference type="EMBL" id="JAWDGP010001755">
    <property type="protein sequence ID" value="KAK3788562.1"/>
    <property type="molecule type" value="Genomic_DNA"/>
</dbReference>
<reference evidence="1" key="1">
    <citation type="journal article" date="2023" name="G3 (Bethesda)">
        <title>A reference genome for the long-term kleptoplast-retaining sea slug Elysia crispata morphotype clarki.</title>
        <authorList>
            <person name="Eastman K.E."/>
            <person name="Pendleton A.L."/>
            <person name="Shaikh M.A."/>
            <person name="Suttiyut T."/>
            <person name="Ogas R."/>
            <person name="Tomko P."/>
            <person name="Gavelis G."/>
            <person name="Widhalm J.R."/>
            <person name="Wisecaver J.H."/>
        </authorList>
    </citation>
    <scope>NUCLEOTIDE SEQUENCE</scope>
    <source>
        <strain evidence="1">ECLA1</strain>
    </source>
</reference>
<keyword evidence="2" id="KW-1185">Reference proteome</keyword>
<evidence type="ECO:0000313" key="1">
    <source>
        <dbReference type="EMBL" id="KAK3788562.1"/>
    </source>
</evidence>
<gene>
    <name evidence="1" type="ORF">RRG08_030261</name>
</gene>
<sequence>MQRGREKGDAKTESKEEGRVVCFLAGGGTGGIPSFPIIVSTQVGCGIGHVMETIDIAELKVVEKEINALDKVELEDA</sequence>
<dbReference type="Proteomes" id="UP001283361">
    <property type="component" value="Unassembled WGS sequence"/>
</dbReference>
<organism evidence="1 2">
    <name type="scientific">Elysia crispata</name>
    <name type="common">lettuce slug</name>
    <dbReference type="NCBI Taxonomy" id="231223"/>
    <lineage>
        <taxon>Eukaryota</taxon>
        <taxon>Metazoa</taxon>
        <taxon>Spiralia</taxon>
        <taxon>Lophotrochozoa</taxon>
        <taxon>Mollusca</taxon>
        <taxon>Gastropoda</taxon>
        <taxon>Heterobranchia</taxon>
        <taxon>Euthyneura</taxon>
        <taxon>Panpulmonata</taxon>
        <taxon>Sacoglossa</taxon>
        <taxon>Placobranchoidea</taxon>
        <taxon>Plakobranchidae</taxon>
        <taxon>Elysia</taxon>
    </lineage>
</organism>
<evidence type="ECO:0000313" key="2">
    <source>
        <dbReference type="Proteomes" id="UP001283361"/>
    </source>
</evidence>
<name>A0AAE1AKW9_9GAST</name>
<comment type="caution">
    <text evidence="1">The sequence shown here is derived from an EMBL/GenBank/DDBJ whole genome shotgun (WGS) entry which is preliminary data.</text>
</comment>